<protein>
    <submittedName>
        <fullName evidence="1">Uncharacterized protein</fullName>
    </submittedName>
</protein>
<keyword evidence="2" id="KW-1185">Reference proteome</keyword>
<comment type="caution">
    <text evidence="1">The sequence shown here is derived from an EMBL/GenBank/DDBJ whole genome shotgun (WGS) entry which is preliminary data.</text>
</comment>
<accession>A0ABQ5VGF9</accession>
<organism evidence="1 2">
    <name type="scientific">Sulfitobacter pacificus</name>
    <dbReference type="NCBI Taxonomy" id="1499314"/>
    <lineage>
        <taxon>Bacteria</taxon>
        <taxon>Pseudomonadati</taxon>
        <taxon>Pseudomonadota</taxon>
        <taxon>Alphaproteobacteria</taxon>
        <taxon>Rhodobacterales</taxon>
        <taxon>Roseobacteraceae</taxon>
        <taxon>Sulfitobacter</taxon>
    </lineage>
</organism>
<reference evidence="1" key="1">
    <citation type="journal article" date="2014" name="Int. J. Syst. Evol. Microbiol.">
        <title>Complete genome of a new Firmicutes species belonging to the dominant human colonic microbiota ('Ruminococcus bicirculans') reveals two chromosomes and a selective capacity to utilize plant glucans.</title>
        <authorList>
            <consortium name="NISC Comparative Sequencing Program"/>
            <person name="Wegmann U."/>
            <person name="Louis P."/>
            <person name="Goesmann A."/>
            <person name="Henrissat B."/>
            <person name="Duncan S.H."/>
            <person name="Flint H.J."/>
        </authorList>
    </citation>
    <scope>NUCLEOTIDE SEQUENCE</scope>
    <source>
        <strain evidence="1">NBRC 109915</strain>
    </source>
</reference>
<proteinExistence type="predicted"/>
<dbReference type="EMBL" id="BSNL01000001">
    <property type="protein sequence ID" value="GLQ26157.1"/>
    <property type="molecule type" value="Genomic_DNA"/>
</dbReference>
<reference evidence="1" key="2">
    <citation type="submission" date="2023-01" db="EMBL/GenBank/DDBJ databases">
        <title>Draft genome sequence of Sulfitobacter pacificus strain NBRC 109915.</title>
        <authorList>
            <person name="Sun Q."/>
            <person name="Mori K."/>
        </authorList>
    </citation>
    <scope>NUCLEOTIDE SEQUENCE</scope>
    <source>
        <strain evidence="1">NBRC 109915</strain>
    </source>
</reference>
<dbReference type="Proteomes" id="UP001161388">
    <property type="component" value="Unassembled WGS sequence"/>
</dbReference>
<name>A0ABQ5VGF9_9RHOB</name>
<gene>
    <name evidence="1" type="ORF">GCM10007927_09600</name>
</gene>
<evidence type="ECO:0000313" key="2">
    <source>
        <dbReference type="Proteomes" id="UP001161388"/>
    </source>
</evidence>
<sequence length="104" mass="11514">MRSELDTWRGVANVRARCEAQAVEEGLAGLELFFRSQNLFMEAINAQPTYRERQAAWAAEQASKNPPKSDPIVEALRQIAGGHNDPRKLALDVLSAYDSKEGQG</sequence>
<evidence type="ECO:0000313" key="1">
    <source>
        <dbReference type="EMBL" id="GLQ26157.1"/>
    </source>
</evidence>